<evidence type="ECO:0000313" key="2">
    <source>
        <dbReference type="Proteomes" id="UP000027265"/>
    </source>
</evidence>
<sequence>MLSLLSAPRILEEIVLCAICLTPLTPPIELRSLLLTSRAFNACLSFRACPGLYVQIFEREFDTAALKRRFSNDLSQDHVAFELRRRFTALQCIRQCRFEDPRLTDALLTAYLMFLEDDDKNWTHLLNANLPYFAKELVRRRLRGISRQDREWPSGNGMNTFAMALLWFTTSEASIQAENAEERHEMLDLLAPFVYAAFRYPCADMPEHEFHPPEAGSAIKMGFTAHGPYPPLCPKARHILYFGQSFDLRPPHVAVYAILSYFVRREVGALQIPDLAPRTRAESPGLPSVTRADIEEFNARCRTHFVQTARAIDHSGLTKSQKHDPDWARAIGYSDPSPTVGGAILSQPRFYRLGMLTGLWRGSSIVPCGIEYKAWLDNERIPSLCRLSFRVPLYFRLQEHYCYSPSLPLLVPDSVEGFRNAWFPQGCTWVQHEDGLELFNASGSPIAYYVTPHAPSGTGPVNQSPLLDAATRGVVDIILTGQTDTTHSEAYGGFRFFGRVRPADGLIVMVREPLDPTMDWLGRSVFRGHLLSSQNMVGRWRPADTGVEAADWEVPWSVCKSMD</sequence>
<proteinExistence type="predicted"/>
<evidence type="ECO:0000313" key="1">
    <source>
        <dbReference type="EMBL" id="KDQ55952.1"/>
    </source>
</evidence>
<dbReference type="Proteomes" id="UP000027265">
    <property type="component" value="Unassembled WGS sequence"/>
</dbReference>
<name>A0A067PXH2_9AGAM</name>
<keyword evidence="2" id="KW-1185">Reference proteome</keyword>
<gene>
    <name evidence="1" type="ORF">JAAARDRAFT_180119</name>
</gene>
<dbReference type="HOGENOM" id="CLU_011151_0_1_1"/>
<reference evidence="2" key="1">
    <citation type="journal article" date="2014" name="Proc. Natl. Acad. Sci. U.S.A.">
        <title>Extensive sampling of basidiomycete genomes demonstrates inadequacy of the white-rot/brown-rot paradigm for wood decay fungi.</title>
        <authorList>
            <person name="Riley R."/>
            <person name="Salamov A.A."/>
            <person name="Brown D.W."/>
            <person name="Nagy L.G."/>
            <person name="Floudas D."/>
            <person name="Held B.W."/>
            <person name="Levasseur A."/>
            <person name="Lombard V."/>
            <person name="Morin E."/>
            <person name="Otillar R."/>
            <person name="Lindquist E.A."/>
            <person name="Sun H."/>
            <person name="LaButti K.M."/>
            <person name="Schmutz J."/>
            <person name="Jabbour D."/>
            <person name="Luo H."/>
            <person name="Baker S.E."/>
            <person name="Pisabarro A.G."/>
            <person name="Walton J.D."/>
            <person name="Blanchette R.A."/>
            <person name="Henrissat B."/>
            <person name="Martin F."/>
            <person name="Cullen D."/>
            <person name="Hibbett D.S."/>
            <person name="Grigoriev I.V."/>
        </authorList>
    </citation>
    <scope>NUCLEOTIDE SEQUENCE [LARGE SCALE GENOMIC DNA]</scope>
    <source>
        <strain evidence="2">MUCL 33604</strain>
    </source>
</reference>
<dbReference type="OrthoDB" id="5595695at2759"/>
<dbReference type="InParanoid" id="A0A067PXH2"/>
<dbReference type="EMBL" id="KL197723">
    <property type="protein sequence ID" value="KDQ55952.1"/>
    <property type="molecule type" value="Genomic_DNA"/>
</dbReference>
<evidence type="ECO:0008006" key="3">
    <source>
        <dbReference type="Google" id="ProtNLM"/>
    </source>
</evidence>
<accession>A0A067PXH2</accession>
<protein>
    <recommendedName>
        <fullName evidence="3">F-box domain-containing protein</fullName>
    </recommendedName>
</protein>
<organism evidence="1 2">
    <name type="scientific">Jaapia argillacea MUCL 33604</name>
    <dbReference type="NCBI Taxonomy" id="933084"/>
    <lineage>
        <taxon>Eukaryota</taxon>
        <taxon>Fungi</taxon>
        <taxon>Dikarya</taxon>
        <taxon>Basidiomycota</taxon>
        <taxon>Agaricomycotina</taxon>
        <taxon>Agaricomycetes</taxon>
        <taxon>Agaricomycetidae</taxon>
        <taxon>Jaapiales</taxon>
        <taxon>Jaapiaceae</taxon>
        <taxon>Jaapia</taxon>
    </lineage>
</organism>
<dbReference type="AlphaFoldDB" id="A0A067PXH2"/>